<protein>
    <submittedName>
        <fullName evidence="3">PQQ-dependent sugar dehydrogenase</fullName>
    </submittedName>
</protein>
<dbReference type="Pfam" id="PF07995">
    <property type="entry name" value="GSDH"/>
    <property type="match status" value="1"/>
</dbReference>
<feature type="chain" id="PRO_5045798545" evidence="1">
    <location>
        <begin position="24"/>
        <end position="385"/>
    </location>
</feature>
<dbReference type="Gene3D" id="2.120.10.30">
    <property type="entry name" value="TolB, C-terminal domain"/>
    <property type="match status" value="1"/>
</dbReference>
<proteinExistence type="predicted"/>
<dbReference type="PROSITE" id="PS51257">
    <property type="entry name" value="PROKAR_LIPOPROTEIN"/>
    <property type="match status" value="1"/>
</dbReference>
<keyword evidence="1" id="KW-0732">Signal</keyword>
<reference evidence="3" key="1">
    <citation type="submission" date="2022-05" db="EMBL/GenBank/DDBJ databases">
        <authorList>
            <person name="Jo J.-H."/>
            <person name="Im W.-T."/>
        </authorList>
    </citation>
    <scope>NUCLEOTIDE SEQUENCE</scope>
    <source>
        <strain evidence="3">RB56-2</strain>
    </source>
</reference>
<dbReference type="InterPro" id="IPR012938">
    <property type="entry name" value="Glc/Sorbosone_DH"/>
</dbReference>
<evidence type="ECO:0000256" key="1">
    <source>
        <dbReference type="SAM" id="SignalP"/>
    </source>
</evidence>
<gene>
    <name evidence="3" type="ORF">LZ518_07250</name>
</gene>
<accession>A0ABT0S950</accession>
<evidence type="ECO:0000313" key="3">
    <source>
        <dbReference type="EMBL" id="MCL6740925.1"/>
    </source>
</evidence>
<name>A0ABT0S950_9SPHN</name>
<sequence length="385" mass="41396">MNRRLIQAVLVALLGGACQSESAAQRQDSQDRPFTTTEIADFSSPWAMAFLPGSGVPLTNMALLTEKEGRLWLVDVTNGTRTAVSGAPDVVVAGQGGLGDVMPHPDFAGNQRVYLSFVERGPDGTSGAALGYGTLDLRNPSAPALRGFKVIWRQQPKVSGNAHFSHRIAFGPDGLLYLSSGERQKMTPAQDLTNDLGKVLRLTPEGQPAEGNPFNDPRADTNRDTAIWSFGHRNVLGLSFAPDGRLWASEMGPKGGDEVNLILPGKNYGWPRVSNGSHYDGRDIPDHKPGDGYEAPKVWWNPSVSPGALMIYTGNKFPAWKGDALIGALSGEAFIRVDIDGDKASKAEEWPMNARIRAVDQGPDGSVYLLEDGPSGGRLLRLDPK</sequence>
<dbReference type="PANTHER" id="PTHR19328:SF75">
    <property type="entry name" value="ALDOSE SUGAR DEHYDROGENASE YLII"/>
    <property type="match status" value="1"/>
</dbReference>
<evidence type="ECO:0000259" key="2">
    <source>
        <dbReference type="Pfam" id="PF07995"/>
    </source>
</evidence>
<feature type="signal peptide" evidence="1">
    <location>
        <begin position="1"/>
        <end position="23"/>
    </location>
</feature>
<keyword evidence="4" id="KW-1185">Reference proteome</keyword>
<dbReference type="Proteomes" id="UP001165383">
    <property type="component" value="Unassembled WGS sequence"/>
</dbReference>
<dbReference type="RefSeq" id="WP_249915333.1">
    <property type="nucleotide sequence ID" value="NZ_JAMGBB010000001.1"/>
</dbReference>
<dbReference type="InterPro" id="IPR011041">
    <property type="entry name" value="Quinoprot_gluc/sorb_DH_b-prop"/>
</dbReference>
<dbReference type="EMBL" id="JAMGBB010000001">
    <property type="protein sequence ID" value="MCL6740925.1"/>
    <property type="molecule type" value="Genomic_DNA"/>
</dbReference>
<comment type="caution">
    <text evidence="3">The sequence shown here is derived from an EMBL/GenBank/DDBJ whole genome shotgun (WGS) entry which is preliminary data.</text>
</comment>
<dbReference type="SUPFAM" id="SSF50952">
    <property type="entry name" value="Soluble quinoprotein glucose dehydrogenase"/>
    <property type="match status" value="1"/>
</dbReference>
<organism evidence="3 4">
    <name type="scientific">Sphingomonas brevis</name>
    <dbReference type="NCBI Taxonomy" id="2908206"/>
    <lineage>
        <taxon>Bacteria</taxon>
        <taxon>Pseudomonadati</taxon>
        <taxon>Pseudomonadota</taxon>
        <taxon>Alphaproteobacteria</taxon>
        <taxon>Sphingomonadales</taxon>
        <taxon>Sphingomonadaceae</taxon>
        <taxon>Sphingomonas</taxon>
    </lineage>
</organism>
<dbReference type="InterPro" id="IPR011042">
    <property type="entry name" value="6-blade_b-propeller_TolB-like"/>
</dbReference>
<dbReference type="PANTHER" id="PTHR19328">
    <property type="entry name" value="HEDGEHOG-INTERACTING PROTEIN"/>
    <property type="match status" value="1"/>
</dbReference>
<evidence type="ECO:0000313" key="4">
    <source>
        <dbReference type="Proteomes" id="UP001165383"/>
    </source>
</evidence>
<feature type="domain" description="Glucose/Sorbosone dehydrogenase" evidence="2">
    <location>
        <begin position="43"/>
        <end position="380"/>
    </location>
</feature>